<evidence type="ECO:0000313" key="4">
    <source>
        <dbReference type="Proteomes" id="UP000650533"/>
    </source>
</evidence>
<dbReference type="InterPro" id="IPR012337">
    <property type="entry name" value="RNaseH-like_sf"/>
</dbReference>
<evidence type="ECO:0000256" key="1">
    <source>
        <dbReference type="ARBA" id="ARBA00022884"/>
    </source>
</evidence>
<evidence type="ECO:0000313" key="3">
    <source>
        <dbReference type="EMBL" id="QRW22946.1"/>
    </source>
</evidence>
<dbReference type="InterPro" id="IPR036397">
    <property type="entry name" value="RNaseH_sf"/>
</dbReference>
<dbReference type="InterPro" id="IPR050951">
    <property type="entry name" value="Retrovirus_Pol_polyprotein"/>
</dbReference>
<dbReference type="KEGG" id="rsx:RhiXN_07982"/>
<dbReference type="AlphaFoldDB" id="A0A8H8SY88"/>
<dbReference type="InterPro" id="IPR001584">
    <property type="entry name" value="Integrase_cat-core"/>
</dbReference>
<sequence length="207" mass="23138">MKSTAKEWVECCPVCQANRRACPYHCPKTLGSPPFPFHTISYDFITGFPKSNGYNAILVVIDSFSKFGHFIPTLKKVTAKGLADLFVSHVWKLHGLPIRTILDRGTTFTGKFLRALYLRLGIRPLFSSAYHPESNAADHSDWATWLPLAEYAYNNAKHASTGKTPFELVYGRNPVMNPSNVPSNVPEADQLANTLANEWKELNPPSE</sequence>
<dbReference type="Gene3D" id="3.30.420.10">
    <property type="entry name" value="Ribonuclease H-like superfamily/Ribonuclease H"/>
    <property type="match status" value="1"/>
</dbReference>
<gene>
    <name evidence="3" type="ORF">RhiXN_07982</name>
</gene>
<organism evidence="3 4">
    <name type="scientific">Rhizoctonia solani</name>
    <dbReference type="NCBI Taxonomy" id="456999"/>
    <lineage>
        <taxon>Eukaryota</taxon>
        <taxon>Fungi</taxon>
        <taxon>Dikarya</taxon>
        <taxon>Basidiomycota</taxon>
        <taxon>Agaricomycotina</taxon>
        <taxon>Agaricomycetes</taxon>
        <taxon>Cantharellales</taxon>
        <taxon>Ceratobasidiaceae</taxon>
        <taxon>Rhizoctonia</taxon>
    </lineage>
</organism>
<dbReference type="GO" id="GO:0005634">
    <property type="term" value="C:nucleus"/>
    <property type="evidence" value="ECO:0007669"/>
    <property type="project" value="UniProtKB-ARBA"/>
</dbReference>
<dbReference type="EMBL" id="CP059666">
    <property type="protein sequence ID" value="QRW22946.1"/>
    <property type="molecule type" value="Genomic_DNA"/>
</dbReference>
<dbReference type="PANTHER" id="PTHR37984">
    <property type="entry name" value="PROTEIN CBG26694"/>
    <property type="match status" value="1"/>
</dbReference>
<feature type="domain" description="Integrase catalytic" evidence="2">
    <location>
        <begin position="32"/>
        <end position="137"/>
    </location>
</feature>
<dbReference type="SUPFAM" id="SSF53098">
    <property type="entry name" value="Ribonuclease H-like"/>
    <property type="match status" value="1"/>
</dbReference>
<dbReference type="GO" id="GO:0003723">
    <property type="term" value="F:RNA binding"/>
    <property type="evidence" value="ECO:0007669"/>
    <property type="project" value="UniProtKB-KW"/>
</dbReference>
<keyword evidence="1" id="KW-0694">RNA-binding</keyword>
<dbReference type="GeneID" id="67030261"/>
<dbReference type="GO" id="GO:0015074">
    <property type="term" value="P:DNA integration"/>
    <property type="evidence" value="ECO:0007669"/>
    <property type="project" value="InterPro"/>
</dbReference>
<dbReference type="Proteomes" id="UP000650533">
    <property type="component" value="Chromosome 9"/>
</dbReference>
<accession>A0A8H8SY88</accession>
<dbReference type="PROSITE" id="PS50994">
    <property type="entry name" value="INTEGRASE"/>
    <property type="match status" value="1"/>
</dbReference>
<proteinExistence type="predicted"/>
<dbReference type="RefSeq" id="XP_043183183.1">
    <property type="nucleotide sequence ID" value="XM_043327798.1"/>
</dbReference>
<reference evidence="3" key="1">
    <citation type="submission" date="2020-05" db="EMBL/GenBank/DDBJ databases">
        <title>Evolutionary and genomic comparisons of hybrid uninucleate and nonhybrid Rhizoctonia fungi.</title>
        <authorList>
            <person name="Li C."/>
            <person name="Chen X."/>
        </authorList>
    </citation>
    <scope>NUCLEOTIDE SEQUENCE</scope>
    <source>
        <strain evidence="3">AG-1 IA</strain>
    </source>
</reference>
<name>A0A8H8SY88_9AGAM</name>
<dbReference type="PANTHER" id="PTHR37984:SF5">
    <property type="entry name" value="PROTEIN NYNRIN-LIKE"/>
    <property type="match status" value="1"/>
</dbReference>
<evidence type="ECO:0000259" key="2">
    <source>
        <dbReference type="PROSITE" id="PS50994"/>
    </source>
</evidence>
<protein>
    <submittedName>
        <fullName evidence="3">Retrotransposable element Tf2 protein</fullName>
    </submittedName>
</protein>